<dbReference type="EMBL" id="QPJT01000036">
    <property type="protein sequence ID" value="RCX09334.1"/>
    <property type="molecule type" value="Genomic_DNA"/>
</dbReference>
<dbReference type="InterPro" id="IPR036291">
    <property type="entry name" value="NAD(P)-bd_dom_sf"/>
</dbReference>
<dbReference type="SUPFAM" id="SSF51735">
    <property type="entry name" value="NAD(P)-binding Rossmann-fold domains"/>
    <property type="match status" value="1"/>
</dbReference>
<gene>
    <name evidence="2" type="ORF">DFR58_13610</name>
</gene>
<dbReference type="Proteomes" id="UP000253034">
    <property type="component" value="Unassembled WGS sequence"/>
</dbReference>
<sequence length="325" mass="36023">MDDFIQAPGSIAGTNEIRLAMLGMVDGNGHPYSWSAMFNGFNREEMSKCPYGAIPEYLEKEPPETLRIKGASVTHIWTDDPEDAVKVSKAALIPNVVQSPKDVIGKVDAVIIATDKGNEHVERCRPFVEAGLPIFVDKPLADNIEDLRVFSNWVRNGAKIMSSSCMRYCKEFMPYRRSVNNLGKLCYASISTCKTWERYGIHAVESIYPIMGPGFISVRNTGSADRNIVHLKHSSGADVNVVAINNMYGAFGVMELLGTAGYVQTALSDTFYSFKAQLEAFIKYLTTGIRPFPFSETEELMKIIIAGIASREQEGREIALDEIKI</sequence>
<feature type="domain" description="Gfo/Idh/MocA-like oxidoreductase N-terminal" evidence="1">
    <location>
        <begin position="69"/>
        <end position="148"/>
    </location>
</feature>
<dbReference type="InterPro" id="IPR000683">
    <property type="entry name" value="Gfo/Idh/MocA-like_OxRdtase_N"/>
</dbReference>
<evidence type="ECO:0000259" key="1">
    <source>
        <dbReference type="Pfam" id="PF01408"/>
    </source>
</evidence>
<dbReference type="AlphaFoldDB" id="A0A369APF8"/>
<reference evidence="2 3" key="1">
    <citation type="submission" date="2018-07" db="EMBL/GenBank/DDBJ databases">
        <title>Genomic Encyclopedia of Type Strains, Phase IV (KMG-IV): sequencing the most valuable type-strain genomes for metagenomic binning, comparative biology and taxonomic classification.</title>
        <authorList>
            <person name="Goeker M."/>
        </authorList>
    </citation>
    <scope>NUCLEOTIDE SEQUENCE [LARGE SCALE GENOMIC DNA]</scope>
    <source>
        <strain evidence="2 3">DSM 27016</strain>
    </source>
</reference>
<comment type="caution">
    <text evidence="2">The sequence shown here is derived from an EMBL/GenBank/DDBJ whole genome shotgun (WGS) entry which is preliminary data.</text>
</comment>
<dbReference type="OrthoDB" id="128220at2"/>
<organism evidence="2 3">
    <name type="scientific">Anaerobacterium chartisolvens</name>
    <dbReference type="NCBI Taxonomy" id="1297424"/>
    <lineage>
        <taxon>Bacteria</taxon>
        <taxon>Bacillati</taxon>
        <taxon>Bacillota</taxon>
        <taxon>Clostridia</taxon>
        <taxon>Eubacteriales</taxon>
        <taxon>Oscillospiraceae</taxon>
        <taxon>Anaerobacterium</taxon>
    </lineage>
</organism>
<dbReference type="Gene3D" id="3.30.360.10">
    <property type="entry name" value="Dihydrodipicolinate Reductase, domain 2"/>
    <property type="match status" value="1"/>
</dbReference>
<dbReference type="Pfam" id="PF01408">
    <property type="entry name" value="GFO_IDH_MocA"/>
    <property type="match status" value="1"/>
</dbReference>
<dbReference type="Gene3D" id="3.40.50.720">
    <property type="entry name" value="NAD(P)-binding Rossmann-like Domain"/>
    <property type="match status" value="1"/>
</dbReference>
<keyword evidence="3" id="KW-1185">Reference proteome</keyword>
<proteinExistence type="predicted"/>
<dbReference type="GO" id="GO:0000166">
    <property type="term" value="F:nucleotide binding"/>
    <property type="evidence" value="ECO:0007669"/>
    <property type="project" value="InterPro"/>
</dbReference>
<dbReference type="RefSeq" id="WP_114299874.1">
    <property type="nucleotide sequence ID" value="NZ_QPJT01000036.1"/>
</dbReference>
<name>A0A369APF8_9FIRM</name>
<accession>A0A369APF8</accession>
<evidence type="ECO:0000313" key="3">
    <source>
        <dbReference type="Proteomes" id="UP000253034"/>
    </source>
</evidence>
<evidence type="ECO:0000313" key="2">
    <source>
        <dbReference type="EMBL" id="RCX09334.1"/>
    </source>
</evidence>
<protein>
    <submittedName>
        <fullName evidence="2">Oxidoreductase family protein</fullName>
    </submittedName>
</protein>